<dbReference type="PANTHER" id="PTHR43002">
    <property type="entry name" value="GLYCOGEN DEBRANCHING ENZYME"/>
    <property type="match status" value="1"/>
</dbReference>
<dbReference type="InterPro" id="IPR012768">
    <property type="entry name" value="Trehalose_TreZ"/>
</dbReference>
<keyword evidence="8" id="KW-0119">Carbohydrate metabolism</keyword>
<keyword evidence="17" id="KW-1185">Reference proteome</keyword>
<dbReference type="CDD" id="cd02853">
    <property type="entry name" value="E_set_MTHase_like_N"/>
    <property type="match status" value="1"/>
</dbReference>
<dbReference type="InterPro" id="IPR006047">
    <property type="entry name" value="GH13_cat_dom"/>
</dbReference>
<evidence type="ECO:0000256" key="1">
    <source>
        <dbReference type="ARBA" id="ARBA00004496"/>
    </source>
</evidence>
<dbReference type="SUPFAM" id="SSF81296">
    <property type="entry name" value="E set domains"/>
    <property type="match status" value="1"/>
</dbReference>
<evidence type="ECO:0000256" key="3">
    <source>
        <dbReference type="ARBA" id="ARBA00008061"/>
    </source>
</evidence>
<dbReference type="InterPro" id="IPR013783">
    <property type="entry name" value="Ig-like_fold"/>
</dbReference>
<dbReference type="InterPro" id="IPR044901">
    <property type="entry name" value="Trehalose_TreZ_E-set_sf"/>
</dbReference>
<evidence type="ECO:0000256" key="14">
    <source>
        <dbReference type="PIRNR" id="PIRNR006337"/>
    </source>
</evidence>
<comment type="caution">
    <text evidence="16">The sequence shown here is derived from an EMBL/GenBank/DDBJ whole genome shotgun (WGS) entry which is preliminary data.</text>
</comment>
<evidence type="ECO:0000256" key="9">
    <source>
        <dbReference type="ARBA" id="ARBA00023295"/>
    </source>
</evidence>
<protein>
    <recommendedName>
        <fullName evidence="5 13">Malto-oligosyltrehalose trehalohydrolase</fullName>
        <shortName evidence="14">MTHase</shortName>
        <ecNumber evidence="4 13">3.2.1.141</ecNumber>
    </recommendedName>
    <alternativeName>
        <fullName evidence="11 14">4-alpha-D-((1-&gt;4)-alpha-D-glucano)trehalose trehalohydrolase</fullName>
    </alternativeName>
    <alternativeName>
        <fullName evidence="10 14">Maltooligosyl trehalose trehalohydrolase</fullName>
    </alternativeName>
</protein>
<evidence type="ECO:0000313" key="16">
    <source>
        <dbReference type="EMBL" id="MET3614806.1"/>
    </source>
</evidence>
<dbReference type="InterPro" id="IPR017853">
    <property type="entry name" value="GH"/>
</dbReference>
<dbReference type="SMART" id="SM00642">
    <property type="entry name" value="Aamy"/>
    <property type="match status" value="1"/>
</dbReference>
<organism evidence="16 17">
    <name type="scientific">Rhizobium aquaticum</name>
    <dbReference type="NCBI Taxonomy" id="1549636"/>
    <lineage>
        <taxon>Bacteria</taxon>
        <taxon>Pseudomonadati</taxon>
        <taxon>Pseudomonadota</taxon>
        <taxon>Alphaproteobacteria</taxon>
        <taxon>Hyphomicrobiales</taxon>
        <taxon>Rhizobiaceae</taxon>
        <taxon>Rhizobium/Agrobacterium group</taxon>
        <taxon>Rhizobium</taxon>
    </lineage>
</organism>
<comment type="subcellular location">
    <subcellularLocation>
        <location evidence="1">Cytoplasm</location>
    </subcellularLocation>
</comment>
<evidence type="ECO:0000256" key="11">
    <source>
        <dbReference type="ARBA" id="ARBA00033284"/>
    </source>
</evidence>
<feature type="domain" description="Glycosyl hydrolase family 13 catalytic" evidence="15">
    <location>
        <begin position="118"/>
        <end position="462"/>
    </location>
</feature>
<gene>
    <name evidence="16" type="ORF">ABID16_003149</name>
</gene>
<dbReference type="Gene3D" id="2.60.40.1180">
    <property type="entry name" value="Golgi alpha-mannosidase II"/>
    <property type="match status" value="1"/>
</dbReference>
<dbReference type="InterPro" id="IPR013780">
    <property type="entry name" value="Glyco_hydro_b"/>
</dbReference>
<evidence type="ECO:0000256" key="13">
    <source>
        <dbReference type="NCBIfam" id="TIGR02402"/>
    </source>
</evidence>
<evidence type="ECO:0000256" key="12">
    <source>
        <dbReference type="ARBA" id="ARBA00034013"/>
    </source>
</evidence>
<comment type="pathway">
    <text evidence="2 14">Glycan biosynthesis; trehalose biosynthesis.</text>
</comment>
<dbReference type="Gene3D" id="3.20.20.80">
    <property type="entry name" value="Glycosidases"/>
    <property type="match status" value="1"/>
</dbReference>
<reference evidence="16 17" key="1">
    <citation type="submission" date="2024-06" db="EMBL/GenBank/DDBJ databases">
        <title>Genomic Encyclopedia of Type Strains, Phase IV (KMG-IV): sequencing the most valuable type-strain genomes for metagenomic binning, comparative biology and taxonomic classification.</title>
        <authorList>
            <person name="Goeker M."/>
        </authorList>
    </citation>
    <scope>NUCLEOTIDE SEQUENCE [LARGE SCALE GENOMIC DNA]</scope>
    <source>
        <strain evidence="16 17">DSM 29780</strain>
    </source>
</reference>
<dbReference type="EMBL" id="JBEPMB010000005">
    <property type="protein sequence ID" value="MET3614806.1"/>
    <property type="molecule type" value="Genomic_DNA"/>
</dbReference>
<dbReference type="PIRSF" id="PIRSF006337">
    <property type="entry name" value="Trehalose_TreZ"/>
    <property type="match status" value="1"/>
</dbReference>
<evidence type="ECO:0000256" key="10">
    <source>
        <dbReference type="ARBA" id="ARBA00032057"/>
    </source>
</evidence>
<dbReference type="Gene3D" id="1.10.10.760">
    <property type="entry name" value="E-set domains of sugar-utilizing enzymes"/>
    <property type="match status" value="1"/>
</dbReference>
<comment type="similarity">
    <text evidence="3 14">Belongs to the glycosyl hydrolase 13 family.</text>
</comment>
<dbReference type="Proteomes" id="UP001549047">
    <property type="component" value="Unassembled WGS sequence"/>
</dbReference>
<evidence type="ECO:0000256" key="5">
    <source>
        <dbReference type="ARBA" id="ARBA00015938"/>
    </source>
</evidence>
<dbReference type="Pfam" id="PF00128">
    <property type="entry name" value="Alpha-amylase"/>
    <property type="match status" value="1"/>
</dbReference>
<evidence type="ECO:0000256" key="8">
    <source>
        <dbReference type="ARBA" id="ARBA00023277"/>
    </source>
</evidence>
<evidence type="ECO:0000256" key="7">
    <source>
        <dbReference type="ARBA" id="ARBA00022801"/>
    </source>
</evidence>
<proteinExistence type="inferred from homology"/>
<dbReference type="SUPFAM" id="SSF51445">
    <property type="entry name" value="(Trans)glycosidases"/>
    <property type="match status" value="1"/>
</dbReference>
<dbReference type="NCBIfam" id="TIGR02402">
    <property type="entry name" value="trehalose_TreZ"/>
    <property type="match status" value="1"/>
</dbReference>
<keyword evidence="6" id="KW-0963">Cytoplasm</keyword>
<evidence type="ECO:0000259" key="15">
    <source>
        <dbReference type="SMART" id="SM00642"/>
    </source>
</evidence>
<accession>A0ABV2J264</accession>
<evidence type="ECO:0000313" key="17">
    <source>
        <dbReference type="Proteomes" id="UP001549047"/>
    </source>
</evidence>
<dbReference type="EC" id="3.2.1.141" evidence="4 13"/>
<dbReference type="Gene3D" id="2.60.40.10">
    <property type="entry name" value="Immunoglobulins"/>
    <property type="match status" value="1"/>
</dbReference>
<evidence type="ECO:0000256" key="4">
    <source>
        <dbReference type="ARBA" id="ARBA00012268"/>
    </source>
</evidence>
<sequence>MAGGAGTFSGWGPQWLDDNRVLFRLWAPEVEVLELVTSGACIPMNAVGEGWLEAEVSGLQDGARYTFRLPDGSEVIDPAAHFQPEGLIAPSMLVDHRRYRWQAEDWTCFPWEEAVISEIHIGTFTKEGTFAAAIERLPHLAETGINALEILPVAHFPGARGWGYDGVLHYAPHCAYGSPDDVKDFVDAAHAHGIAVYLDVVYNHFGSEENYLPRYAPDFFHTERATPWGVALDFTRQPVRRYFIDNALHWLEHYRFDGLRLDATHEIYDASEEHVLVEIVREVRARFPDRRIHLIAEGQRHRWGMVGYRAGRPLLYDAGWNDHFHQALNVIVTGETGGYYADFATEPEKGLALAMEGRRPEARSPREMVSEAEYAEAHWPPQAFMNFLQNHDQVGNRAFGDRLWTRIDPSLARILTALLILSPQIPMLFMGDEYGETNPFMFFADYTGEIGEAVRKGRRNEAVNFSSIAADDVDTALPDPLSVSTFLRSKLDWDHAGSAEARERLALHRQLIALRRKHIIPLLAAGEPVSANVIEAEDGSLAIDWQFAQAKLQLRVKLKSAHRNLPAATGSVVWLERSATSPDGPEILVAIAPAEERAE</sequence>
<keyword evidence="7 14" id="KW-0378">Hydrolase</keyword>
<keyword evidence="9 14" id="KW-0326">Glycosidase</keyword>
<dbReference type="RefSeq" id="WP_354557299.1">
    <property type="nucleotide sequence ID" value="NZ_JBEPMB010000005.1"/>
</dbReference>
<evidence type="ECO:0000256" key="2">
    <source>
        <dbReference type="ARBA" id="ARBA00005199"/>
    </source>
</evidence>
<comment type="catalytic activity">
    <reaction evidence="12 14">
        <text>hydrolysis of (1-&gt;4)-alpha-D-glucosidic linkage in 4-alpha-D-[(1-&gt;4)-alpha-D-glucanosyl]n trehalose to yield trehalose and (1-&gt;4)-alpha-D-glucan.</text>
        <dbReference type="EC" id="3.2.1.141"/>
    </reaction>
</comment>
<name>A0ABV2J264_9HYPH</name>
<dbReference type="InterPro" id="IPR014756">
    <property type="entry name" value="Ig_E-set"/>
</dbReference>
<dbReference type="CDD" id="cd11325">
    <property type="entry name" value="AmyAc_GTHase"/>
    <property type="match status" value="1"/>
</dbReference>
<evidence type="ECO:0000256" key="6">
    <source>
        <dbReference type="ARBA" id="ARBA00022490"/>
    </source>
</evidence>